<dbReference type="InterPro" id="IPR029058">
    <property type="entry name" value="AB_hydrolase_fold"/>
</dbReference>
<reference evidence="3" key="1">
    <citation type="journal article" date="2023" name="Mol. Phylogenet. Evol.">
        <title>Genome-scale phylogeny and comparative genomics of the fungal order Sordariales.</title>
        <authorList>
            <person name="Hensen N."/>
            <person name="Bonometti L."/>
            <person name="Westerberg I."/>
            <person name="Brannstrom I.O."/>
            <person name="Guillou S."/>
            <person name="Cros-Aarteil S."/>
            <person name="Calhoun S."/>
            <person name="Haridas S."/>
            <person name="Kuo A."/>
            <person name="Mondo S."/>
            <person name="Pangilinan J."/>
            <person name="Riley R."/>
            <person name="LaButti K."/>
            <person name="Andreopoulos B."/>
            <person name="Lipzen A."/>
            <person name="Chen C."/>
            <person name="Yan M."/>
            <person name="Daum C."/>
            <person name="Ng V."/>
            <person name="Clum A."/>
            <person name="Steindorff A."/>
            <person name="Ohm R.A."/>
            <person name="Martin F."/>
            <person name="Silar P."/>
            <person name="Natvig D.O."/>
            <person name="Lalanne C."/>
            <person name="Gautier V."/>
            <person name="Ament-Velasquez S.L."/>
            <person name="Kruys A."/>
            <person name="Hutchinson M.I."/>
            <person name="Powell A.J."/>
            <person name="Barry K."/>
            <person name="Miller A.N."/>
            <person name="Grigoriev I.V."/>
            <person name="Debuchy R."/>
            <person name="Gladieux P."/>
            <person name="Hiltunen Thoren M."/>
            <person name="Johannesson H."/>
        </authorList>
    </citation>
    <scope>NUCLEOTIDE SEQUENCE</scope>
    <source>
        <strain evidence="3">PSN243</strain>
    </source>
</reference>
<dbReference type="GO" id="GO:0016787">
    <property type="term" value="F:hydrolase activity"/>
    <property type="evidence" value="ECO:0007669"/>
    <property type="project" value="UniProtKB-KW"/>
</dbReference>
<dbReference type="Pfam" id="PF07859">
    <property type="entry name" value="Abhydrolase_3"/>
    <property type="match status" value="1"/>
</dbReference>
<dbReference type="EMBL" id="MU865933">
    <property type="protein sequence ID" value="KAK4450322.1"/>
    <property type="molecule type" value="Genomic_DNA"/>
</dbReference>
<organism evidence="3 4">
    <name type="scientific">Podospora aff. communis PSN243</name>
    <dbReference type="NCBI Taxonomy" id="3040156"/>
    <lineage>
        <taxon>Eukaryota</taxon>
        <taxon>Fungi</taxon>
        <taxon>Dikarya</taxon>
        <taxon>Ascomycota</taxon>
        <taxon>Pezizomycotina</taxon>
        <taxon>Sordariomycetes</taxon>
        <taxon>Sordariomycetidae</taxon>
        <taxon>Sordariales</taxon>
        <taxon>Podosporaceae</taxon>
        <taxon>Podospora</taxon>
    </lineage>
</organism>
<protein>
    <submittedName>
        <fullName evidence="3">Lipase/esterase family protein</fullName>
    </submittedName>
</protein>
<accession>A0AAV9GSA1</accession>
<evidence type="ECO:0000313" key="4">
    <source>
        <dbReference type="Proteomes" id="UP001321760"/>
    </source>
</evidence>
<dbReference type="SUPFAM" id="SSF53474">
    <property type="entry name" value="alpha/beta-Hydrolases"/>
    <property type="match status" value="1"/>
</dbReference>
<dbReference type="Proteomes" id="UP001321760">
    <property type="component" value="Unassembled WGS sequence"/>
</dbReference>
<evidence type="ECO:0000256" key="1">
    <source>
        <dbReference type="ARBA" id="ARBA00022801"/>
    </source>
</evidence>
<feature type="domain" description="Alpha/beta hydrolase fold-3" evidence="2">
    <location>
        <begin position="94"/>
        <end position="311"/>
    </location>
</feature>
<gene>
    <name evidence="3" type="ORF">QBC34DRAFT_403252</name>
</gene>
<keyword evidence="1" id="KW-0378">Hydrolase</keyword>
<dbReference type="InterPro" id="IPR050300">
    <property type="entry name" value="GDXG_lipolytic_enzyme"/>
</dbReference>
<evidence type="ECO:0000313" key="3">
    <source>
        <dbReference type="EMBL" id="KAK4450322.1"/>
    </source>
</evidence>
<name>A0AAV9GSA1_9PEZI</name>
<keyword evidence="4" id="KW-1185">Reference proteome</keyword>
<reference evidence="3" key="2">
    <citation type="submission" date="2023-05" db="EMBL/GenBank/DDBJ databases">
        <authorList>
            <consortium name="Lawrence Berkeley National Laboratory"/>
            <person name="Steindorff A."/>
            <person name="Hensen N."/>
            <person name="Bonometti L."/>
            <person name="Westerberg I."/>
            <person name="Brannstrom I.O."/>
            <person name="Guillou S."/>
            <person name="Cros-Aarteil S."/>
            <person name="Calhoun S."/>
            <person name="Haridas S."/>
            <person name="Kuo A."/>
            <person name="Mondo S."/>
            <person name="Pangilinan J."/>
            <person name="Riley R."/>
            <person name="Labutti K."/>
            <person name="Andreopoulos B."/>
            <person name="Lipzen A."/>
            <person name="Chen C."/>
            <person name="Yanf M."/>
            <person name="Daum C."/>
            <person name="Ng V."/>
            <person name="Clum A."/>
            <person name="Ohm R."/>
            <person name="Martin F."/>
            <person name="Silar P."/>
            <person name="Natvig D."/>
            <person name="Lalanne C."/>
            <person name="Gautier V."/>
            <person name="Ament-Velasquez S.L."/>
            <person name="Kruys A."/>
            <person name="Hutchinson M.I."/>
            <person name="Powell A.J."/>
            <person name="Barry K."/>
            <person name="Miller A.N."/>
            <person name="Grigoriev I.V."/>
            <person name="Debuchy R."/>
            <person name="Gladieux P."/>
            <person name="Thoren M.H."/>
            <person name="Johannesson H."/>
        </authorList>
    </citation>
    <scope>NUCLEOTIDE SEQUENCE</scope>
    <source>
        <strain evidence="3">PSN243</strain>
    </source>
</reference>
<sequence length="346" mass="38979">MSLLALPRLLPRLLRPAIDAIFTWNMPWRYRWRMLILQPISVLTFAMSSTRWLFTRAYSVEYLTVSPGRTIRVLVFKAPDKPQNSKKLRPLHIDIHPGAFIGGWPEDDAVFCDQLARETGAVVISISYRYAPIHVFPAAHDDVDATIRYLQNHAEAKYGADPTLLTVSGFSAGGNLAIAAAQAERCRPASKTGIKASTTFYAACDLRLKPQEKPVPPNMPNDPAAFLVPLYDSYVESVRSENMENPRMSPVLASVDQLPENMFVWVAGIDILVHEQTTFVERIKQDLARDPKHEGRRAEIAVDEQGFHGYLNLPDSIIPQEKKQKAFGPAIQFIKDTHLKYGFQRP</sequence>
<dbReference type="AlphaFoldDB" id="A0AAV9GSA1"/>
<proteinExistence type="predicted"/>
<dbReference type="InterPro" id="IPR013094">
    <property type="entry name" value="AB_hydrolase_3"/>
</dbReference>
<evidence type="ECO:0000259" key="2">
    <source>
        <dbReference type="Pfam" id="PF07859"/>
    </source>
</evidence>
<comment type="caution">
    <text evidence="3">The sequence shown here is derived from an EMBL/GenBank/DDBJ whole genome shotgun (WGS) entry which is preliminary data.</text>
</comment>
<dbReference type="Gene3D" id="3.40.50.1820">
    <property type="entry name" value="alpha/beta hydrolase"/>
    <property type="match status" value="1"/>
</dbReference>
<dbReference type="PANTHER" id="PTHR48081:SF8">
    <property type="entry name" value="ALPHA_BETA HYDROLASE FOLD-3 DOMAIN-CONTAINING PROTEIN-RELATED"/>
    <property type="match status" value="1"/>
</dbReference>
<dbReference type="PANTHER" id="PTHR48081">
    <property type="entry name" value="AB HYDROLASE SUPERFAMILY PROTEIN C4A8.06C"/>
    <property type="match status" value="1"/>
</dbReference>